<dbReference type="GO" id="GO:0016020">
    <property type="term" value="C:membrane"/>
    <property type="evidence" value="ECO:0007669"/>
    <property type="project" value="InterPro"/>
</dbReference>
<dbReference type="EMBL" id="NBSK02000007">
    <property type="protein sequence ID" value="KAJ0197656.1"/>
    <property type="molecule type" value="Genomic_DNA"/>
</dbReference>
<dbReference type="Proteomes" id="UP000235145">
    <property type="component" value="Unassembled WGS sequence"/>
</dbReference>
<dbReference type="SUPFAM" id="SSF56784">
    <property type="entry name" value="HAD-like"/>
    <property type="match status" value="1"/>
</dbReference>
<evidence type="ECO:0000313" key="5">
    <source>
        <dbReference type="Proteomes" id="UP000235145"/>
    </source>
</evidence>
<feature type="transmembrane region" description="Helical" evidence="2">
    <location>
        <begin position="71"/>
        <end position="94"/>
    </location>
</feature>
<accession>A0A9R1V184</accession>
<evidence type="ECO:0000259" key="3">
    <source>
        <dbReference type="Pfam" id="PF00689"/>
    </source>
</evidence>
<dbReference type="InterPro" id="IPR036412">
    <property type="entry name" value="HAD-like_sf"/>
</dbReference>
<organism evidence="4 5">
    <name type="scientific">Lactuca sativa</name>
    <name type="common">Garden lettuce</name>
    <dbReference type="NCBI Taxonomy" id="4236"/>
    <lineage>
        <taxon>Eukaryota</taxon>
        <taxon>Viridiplantae</taxon>
        <taxon>Streptophyta</taxon>
        <taxon>Embryophyta</taxon>
        <taxon>Tracheophyta</taxon>
        <taxon>Spermatophyta</taxon>
        <taxon>Magnoliopsida</taxon>
        <taxon>eudicotyledons</taxon>
        <taxon>Gunneridae</taxon>
        <taxon>Pentapetalae</taxon>
        <taxon>asterids</taxon>
        <taxon>campanulids</taxon>
        <taxon>Asterales</taxon>
        <taxon>Asteraceae</taxon>
        <taxon>Cichorioideae</taxon>
        <taxon>Cichorieae</taxon>
        <taxon>Lactucinae</taxon>
        <taxon>Lactuca</taxon>
    </lineage>
</organism>
<dbReference type="InterPro" id="IPR006068">
    <property type="entry name" value="ATPase_P-typ_cation-transptr_C"/>
</dbReference>
<comment type="caution">
    <text evidence="4">The sequence shown here is derived from an EMBL/GenBank/DDBJ whole genome shotgun (WGS) entry which is preliminary data.</text>
</comment>
<keyword evidence="2" id="KW-0472">Membrane</keyword>
<dbReference type="AlphaFoldDB" id="A0A9R1V184"/>
<dbReference type="GO" id="GO:0005524">
    <property type="term" value="F:ATP binding"/>
    <property type="evidence" value="ECO:0007669"/>
    <property type="project" value="InterPro"/>
</dbReference>
<dbReference type="PRINTS" id="PR00120">
    <property type="entry name" value="HATPASE"/>
</dbReference>
<keyword evidence="1" id="KW-0460">Magnesium</keyword>
<feature type="domain" description="Cation-transporting P-type ATPase C-terminal" evidence="3">
    <location>
        <begin position="87"/>
        <end position="139"/>
    </location>
</feature>
<keyword evidence="2" id="KW-0812">Transmembrane</keyword>
<dbReference type="NCBIfam" id="TIGR01494">
    <property type="entry name" value="ATPase_P-type"/>
    <property type="match status" value="1"/>
</dbReference>
<dbReference type="GO" id="GO:0016887">
    <property type="term" value="F:ATP hydrolysis activity"/>
    <property type="evidence" value="ECO:0007669"/>
    <property type="project" value="InterPro"/>
</dbReference>
<gene>
    <name evidence="4" type="ORF">LSAT_V11C700381640</name>
</gene>
<dbReference type="InterPro" id="IPR023214">
    <property type="entry name" value="HAD_sf"/>
</dbReference>
<keyword evidence="2" id="KW-1133">Transmembrane helix</keyword>
<dbReference type="PANTHER" id="PTHR42861">
    <property type="entry name" value="CALCIUM-TRANSPORTING ATPASE"/>
    <property type="match status" value="1"/>
</dbReference>
<dbReference type="Gene3D" id="3.40.50.1000">
    <property type="entry name" value="HAD superfamily/HAD-like"/>
    <property type="match status" value="1"/>
</dbReference>
<evidence type="ECO:0000313" key="4">
    <source>
        <dbReference type="EMBL" id="KAJ0197656.1"/>
    </source>
</evidence>
<evidence type="ECO:0000256" key="2">
    <source>
        <dbReference type="SAM" id="Phobius"/>
    </source>
</evidence>
<keyword evidence="5" id="KW-1185">Reference proteome</keyword>
<protein>
    <recommendedName>
        <fullName evidence="3">Cation-transporting P-type ATPase C-terminal domain-containing protein</fullName>
    </recommendedName>
</protein>
<sequence>MRRQTNLMTMKTCDDVNDAPALKLADIGIAMGIVGTEVAKEAVDMVLADDNFSTIVAAVREGRSIYNNMKAFIRIFLTAAIGIPKGLIPVQLLWVNLVTDGPPATTLGFNPLDKYIMKKAPHRSDDSLISPWILFQYLVSF</sequence>
<dbReference type="Pfam" id="PF00689">
    <property type="entry name" value="Cation_ATPase_C"/>
    <property type="match status" value="1"/>
</dbReference>
<reference evidence="4 5" key="1">
    <citation type="journal article" date="2017" name="Nat. Commun.">
        <title>Genome assembly with in vitro proximity ligation data and whole-genome triplication in lettuce.</title>
        <authorList>
            <person name="Reyes-Chin-Wo S."/>
            <person name="Wang Z."/>
            <person name="Yang X."/>
            <person name="Kozik A."/>
            <person name="Arikit S."/>
            <person name="Song C."/>
            <person name="Xia L."/>
            <person name="Froenicke L."/>
            <person name="Lavelle D.O."/>
            <person name="Truco M.J."/>
            <person name="Xia R."/>
            <person name="Zhu S."/>
            <person name="Xu C."/>
            <person name="Xu H."/>
            <person name="Xu X."/>
            <person name="Cox K."/>
            <person name="Korf I."/>
            <person name="Meyers B.C."/>
            <person name="Michelmore R.W."/>
        </authorList>
    </citation>
    <scope>NUCLEOTIDE SEQUENCE [LARGE SCALE GENOMIC DNA]</scope>
    <source>
        <strain evidence="5">cv. Salinas</strain>
        <tissue evidence="4">Seedlings</tissue>
    </source>
</reference>
<name>A0A9R1V184_LACSA</name>
<dbReference type="InterPro" id="IPR001757">
    <property type="entry name" value="P_typ_ATPase"/>
</dbReference>
<dbReference type="Gene3D" id="1.20.1110.10">
    <property type="entry name" value="Calcium-transporting ATPase, transmembrane domain"/>
    <property type="match status" value="1"/>
</dbReference>
<dbReference type="PRINTS" id="PR00119">
    <property type="entry name" value="CATATPASE"/>
</dbReference>
<proteinExistence type="predicted"/>
<evidence type="ECO:0000256" key="1">
    <source>
        <dbReference type="ARBA" id="ARBA00022842"/>
    </source>
</evidence>